<evidence type="ECO:0000313" key="2">
    <source>
        <dbReference type="Proteomes" id="UP000001542"/>
    </source>
</evidence>
<proteinExistence type="predicted"/>
<accession>A2G2Y4</accession>
<dbReference type="InterPro" id="IPR026906">
    <property type="entry name" value="LRR_5"/>
</dbReference>
<sequence>MIVEIQDNAFENTILNSEISFPETITKIGSSSFKNCKFIPSIRFESSFSTNKGMKEFHRLFHSVSQLTISNNAFQDCISIREIVIYRDSYITFGENTFSGLVSLNHIEVRENIISIGIGCFMNSGLSSVQFQNNQICNGILPAFVFSGCSNLSSIDIPSNCITIDSSSLQGTSIRSVALPNSVSTLGDQCFKDCSYLVSLNINNESSLSRIGYGVFEGCIRFSEVSSFSSTNFVFDSGAIYSRDRHHMHVYYRSVFFPSERGISNPSPIVLPVSVFNIKSKIFLKIKISRNFSNFFFFDFNNSK</sequence>
<dbReference type="InterPro" id="IPR053139">
    <property type="entry name" value="Surface_bspA-like"/>
</dbReference>
<dbReference type="Gene3D" id="3.80.10.10">
    <property type="entry name" value="Ribonuclease Inhibitor"/>
    <property type="match status" value="2"/>
</dbReference>
<dbReference type="RefSeq" id="XP_001301412.1">
    <property type="nucleotide sequence ID" value="XM_001301411.1"/>
</dbReference>
<dbReference type="STRING" id="5722.A2G2Y4"/>
<dbReference type="VEuPathDB" id="TrichDB:TVAGG3_0348400"/>
<dbReference type="SMR" id="A2G2Y4"/>
<reference evidence="1" key="2">
    <citation type="journal article" date="2007" name="Science">
        <title>Draft genome sequence of the sexually transmitted pathogen Trichomonas vaginalis.</title>
        <authorList>
            <person name="Carlton J.M."/>
            <person name="Hirt R.P."/>
            <person name="Silva J.C."/>
            <person name="Delcher A.L."/>
            <person name="Schatz M."/>
            <person name="Zhao Q."/>
            <person name="Wortman J.R."/>
            <person name="Bidwell S.L."/>
            <person name="Alsmark U.C.M."/>
            <person name="Besteiro S."/>
            <person name="Sicheritz-Ponten T."/>
            <person name="Noel C.J."/>
            <person name="Dacks J.B."/>
            <person name="Foster P.G."/>
            <person name="Simillion C."/>
            <person name="Van de Peer Y."/>
            <person name="Miranda-Saavedra D."/>
            <person name="Barton G.J."/>
            <person name="Westrop G.D."/>
            <person name="Mueller S."/>
            <person name="Dessi D."/>
            <person name="Fiori P.L."/>
            <person name="Ren Q."/>
            <person name="Paulsen I."/>
            <person name="Zhang H."/>
            <person name="Bastida-Corcuera F.D."/>
            <person name="Simoes-Barbosa A."/>
            <person name="Brown M.T."/>
            <person name="Hayes R.D."/>
            <person name="Mukherjee M."/>
            <person name="Okumura C.Y."/>
            <person name="Schneider R."/>
            <person name="Smith A.J."/>
            <person name="Vanacova S."/>
            <person name="Villalvazo M."/>
            <person name="Haas B.J."/>
            <person name="Pertea M."/>
            <person name="Feldblyum T.V."/>
            <person name="Utterback T.R."/>
            <person name="Shu C.L."/>
            <person name="Osoegawa K."/>
            <person name="de Jong P.J."/>
            <person name="Hrdy I."/>
            <person name="Horvathova L."/>
            <person name="Zubacova Z."/>
            <person name="Dolezal P."/>
            <person name="Malik S.B."/>
            <person name="Logsdon J.M. Jr."/>
            <person name="Henze K."/>
            <person name="Gupta A."/>
            <person name="Wang C.C."/>
            <person name="Dunne R.L."/>
            <person name="Upcroft J.A."/>
            <person name="Upcroft P."/>
            <person name="White O."/>
            <person name="Salzberg S.L."/>
            <person name="Tang P."/>
            <person name="Chiu C.-H."/>
            <person name="Lee Y.-S."/>
            <person name="Embley T.M."/>
            <person name="Coombs G.H."/>
            <person name="Mottram J.C."/>
            <person name="Tachezy J."/>
            <person name="Fraser-Liggett C.M."/>
            <person name="Johnson P.J."/>
        </authorList>
    </citation>
    <scope>NUCLEOTIDE SEQUENCE [LARGE SCALE GENOMIC DNA]</scope>
    <source>
        <strain evidence="1">G3</strain>
    </source>
</reference>
<dbReference type="InterPro" id="IPR032675">
    <property type="entry name" value="LRR_dom_sf"/>
</dbReference>
<organism evidence="1 2">
    <name type="scientific">Trichomonas vaginalis (strain ATCC PRA-98 / G3)</name>
    <dbReference type="NCBI Taxonomy" id="412133"/>
    <lineage>
        <taxon>Eukaryota</taxon>
        <taxon>Metamonada</taxon>
        <taxon>Parabasalia</taxon>
        <taxon>Trichomonadida</taxon>
        <taxon>Trichomonadidae</taxon>
        <taxon>Trichomonas</taxon>
    </lineage>
</organism>
<protein>
    <submittedName>
        <fullName evidence="1">Surface antigen BspA-like</fullName>
    </submittedName>
</protein>
<gene>
    <name evidence="1" type="ORF">TVAG_481640</name>
</gene>
<dbReference type="Proteomes" id="UP000001542">
    <property type="component" value="Unassembled WGS sequence"/>
</dbReference>
<reference evidence="1" key="1">
    <citation type="submission" date="2006-10" db="EMBL/GenBank/DDBJ databases">
        <authorList>
            <person name="Amadeo P."/>
            <person name="Zhao Q."/>
            <person name="Wortman J."/>
            <person name="Fraser-Liggett C."/>
            <person name="Carlton J."/>
        </authorList>
    </citation>
    <scope>NUCLEOTIDE SEQUENCE</scope>
    <source>
        <strain evidence="1">G3</strain>
    </source>
</reference>
<dbReference type="EMBL" id="DS114304">
    <property type="protein sequence ID" value="EAX88482.1"/>
    <property type="molecule type" value="Genomic_DNA"/>
</dbReference>
<dbReference type="KEGG" id="tva:4746142"/>
<dbReference type="OrthoDB" id="1421090at2759"/>
<dbReference type="InParanoid" id="A2G2Y4"/>
<keyword evidence="2" id="KW-1185">Reference proteome</keyword>
<dbReference type="AlphaFoldDB" id="A2G2Y4"/>
<dbReference type="SUPFAM" id="SSF52058">
    <property type="entry name" value="L domain-like"/>
    <property type="match status" value="1"/>
</dbReference>
<evidence type="ECO:0000313" key="1">
    <source>
        <dbReference type="EMBL" id="EAX88482.1"/>
    </source>
</evidence>
<name>A2G2Y4_TRIV3</name>
<dbReference type="VEuPathDB" id="TrichDB:TVAG_481640"/>
<dbReference type="PANTHER" id="PTHR45661:SF3">
    <property type="entry name" value="IG-LIKE DOMAIN-CONTAINING PROTEIN"/>
    <property type="match status" value="1"/>
</dbReference>
<dbReference type="PANTHER" id="PTHR45661">
    <property type="entry name" value="SURFACE ANTIGEN"/>
    <property type="match status" value="1"/>
</dbReference>
<dbReference type="Pfam" id="PF13306">
    <property type="entry name" value="LRR_5"/>
    <property type="match status" value="2"/>
</dbReference>